<dbReference type="Proteomes" id="UP000323067">
    <property type="component" value="Chromosome vii"/>
</dbReference>
<sequence length="116" mass="13623">WRFYPSAETIADVPPIMRPTRSQITIPHPKSLDFIPFPALRNYLCLNQHKDARHSVDLYLRSMRLVLPPGKSLMTKAERGGIELNPEFEIFASDLRNWTMGSPWSEYFPQLRQFLY</sequence>
<organism evidence="1 2">
    <name type="scientific">Cordyceps militaris</name>
    <name type="common">Caterpillar fungus</name>
    <name type="synonym">Clavaria militaris</name>
    <dbReference type="NCBI Taxonomy" id="73501"/>
    <lineage>
        <taxon>Eukaryota</taxon>
        <taxon>Fungi</taxon>
        <taxon>Dikarya</taxon>
        <taxon>Ascomycota</taxon>
        <taxon>Pezizomycotina</taxon>
        <taxon>Sordariomycetes</taxon>
        <taxon>Hypocreomycetidae</taxon>
        <taxon>Hypocreales</taxon>
        <taxon>Cordycipitaceae</taxon>
        <taxon>Cordyceps</taxon>
    </lineage>
</organism>
<dbReference type="PANTHER" id="PTHR37012">
    <property type="entry name" value="B-ZIP TRANSCRIPTION FACTOR (EUROFUNG)-RELATED"/>
    <property type="match status" value="1"/>
</dbReference>
<dbReference type="Pfam" id="PF11905">
    <property type="entry name" value="DUF3425"/>
    <property type="match status" value="1"/>
</dbReference>
<protein>
    <submittedName>
        <fullName evidence="1">BZIP transcription factor</fullName>
    </submittedName>
</protein>
<proteinExistence type="predicted"/>
<dbReference type="InterPro" id="IPR021833">
    <property type="entry name" value="DUF3425"/>
</dbReference>
<dbReference type="OrthoDB" id="4161589at2759"/>
<gene>
    <name evidence="1" type="ORF">A9K55_008636</name>
</gene>
<dbReference type="VEuPathDB" id="FungiDB:A9K55_008636"/>
<reference evidence="1 2" key="1">
    <citation type="journal article" date="2017" name="BMC Genomics">
        <title>Chromosome level assembly and secondary metabolite potential of the parasitic fungus Cordyceps militaris.</title>
        <authorList>
            <person name="Kramer G.J."/>
            <person name="Nodwell J.R."/>
        </authorList>
    </citation>
    <scope>NUCLEOTIDE SEQUENCE [LARGE SCALE GENOMIC DNA]</scope>
    <source>
        <strain evidence="1 2">ATCC 34164</strain>
    </source>
</reference>
<dbReference type="EMBL" id="CP023324">
    <property type="protein sequence ID" value="ATY62250.1"/>
    <property type="molecule type" value="Genomic_DNA"/>
</dbReference>
<evidence type="ECO:0000313" key="2">
    <source>
        <dbReference type="Proteomes" id="UP000323067"/>
    </source>
</evidence>
<dbReference type="AlphaFoldDB" id="A0A2H4SGL4"/>
<dbReference type="VEuPathDB" id="FungiDB:CCM_00831"/>
<evidence type="ECO:0000313" key="1">
    <source>
        <dbReference type="EMBL" id="ATY62250.1"/>
    </source>
</evidence>
<feature type="non-terminal residue" evidence="1">
    <location>
        <position position="1"/>
    </location>
</feature>
<dbReference type="PANTHER" id="PTHR37012:SF2">
    <property type="entry name" value="BZIP DOMAIN-CONTAINING PROTEIN-RELATED"/>
    <property type="match status" value="1"/>
</dbReference>
<name>A0A2H4SGL4_CORMI</name>
<accession>A0A2H4SGL4</accession>